<accession>E4Y2F0</accession>
<dbReference type="InParanoid" id="E4Y2F0"/>
<proteinExistence type="predicted"/>
<sequence>MANKEIKKDFQGWRRVSLQMEIHVCYNNDSHTIKIIRQKTVIQECAISDEEDDSDRSTLPPPLEPINLDMEIDNNEENKPTQRKAEQNEFDEIDDNKENQYPAKK</sequence>
<organism evidence="2">
    <name type="scientific">Oikopleura dioica</name>
    <name type="common">Tunicate</name>
    <dbReference type="NCBI Taxonomy" id="34765"/>
    <lineage>
        <taxon>Eukaryota</taxon>
        <taxon>Metazoa</taxon>
        <taxon>Chordata</taxon>
        <taxon>Tunicata</taxon>
        <taxon>Appendicularia</taxon>
        <taxon>Copelata</taxon>
        <taxon>Oikopleuridae</taxon>
        <taxon>Oikopleura</taxon>
    </lineage>
</organism>
<evidence type="ECO:0000313" key="3">
    <source>
        <dbReference type="Proteomes" id="UP000001307"/>
    </source>
</evidence>
<feature type="region of interest" description="Disordered" evidence="1">
    <location>
        <begin position="48"/>
        <end position="105"/>
    </location>
</feature>
<evidence type="ECO:0000313" key="2">
    <source>
        <dbReference type="EMBL" id="CBY16044.1"/>
    </source>
</evidence>
<feature type="compositionally biased region" description="Basic and acidic residues" evidence="1">
    <location>
        <begin position="76"/>
        <end position="87"/>
    </location>
</feature>
<name>E4Y2F0_OIKDI</name>
<keyword evidence="3" id="KW-1185">Reference proteome</keyword>
<reference evidence="2" key="1">
    <citation type="journal article" date="2010" name="Science">
        <title>Plasticity of animal genome architecture unmasked by rapid evolution of a pelagic tunicate.</title>
        <authorList>
            <person name="Denoeud F."/>
            <person name="Henriet S."/>
            <person name="Mungpakdee S."/>
            <person name="Aury J.M."/>
            <person name="Da Silva C."/>
            <person name="Brinkmann H."/>
            <person name="Mikhaleva J."/>
            <person name="Olsen L.C."/>
            <person name="Jubin C."/>
            <person name="Canestro C."/>
            <person name="Bouquet J.M."/>
            <person name="Danks G."/>
            <person name="Poulain J."/>
            <person name="Campsteijn C."/>
            <person name="Adamski M."/>
            <person name="Cross I."/>
            <person name="Yadetie F."/>
            <person name="Muffato M."/>
            <person name="Louis A."/>
            <person name="Butcher S."/>
            <person name="Tsagkogeorga G."/>
            <person name="Konrad A."/>
            <person name="Singh S."/>
            <person name="Jensen M.F."/>
            <person name="Cong E.H."/>
            <person name="Eikeseth-Otteraa H."/>
            <person name="Noel B."/>
            <person name="Anthouard V."/>
            <person name="Porcel B.M."/>
            <person name="Kachouri-Lafond R."/>
            <person name="Nishino A."/>
            <person name="Ugolini M."/>
            <person name="Chourrout P."/>
            <person name="Nishida H."/>
            <person name="Aasland R."/>
            <person name="Huzurbazar S."/>
            <person name="Westhof E."/>
            <person name="Delsuc F."/>
            <person name="Lehrach H."/>
            <person name="Reinhardt R."/>
            <person name="Weissenbach J."/>
            <person name="Roy S.W."/>
            <person name="Artiguenave F."/>
            <person name="Postlethwait J.H."/>
            <person name="Manak J.R."/>
            <person name="Thompson E.M."/>
            <person name="Jaillon O."/>
            <person name="Du Pasquier L."/>
            <person name="Boudinot P."/>
            <person name="Liberles D.A."/>
            <person name="Volff J.N."/>
            <person name="Philippe H."/>
            <person name="Lenhard B."/>
            <person name="Roest Crollius H."/>
            <person name="Wincker P."/>
            <person name="Chourrout D."/>
        </authorList>
    </citation>
    <scope>NUCLEOTIDE SEQUENCE [LARGE SCALE GENOMIC DNA]</scope>
</reference>
<evidence type="ECO:0000256" key="1">
    <source>
        <dbReference type="SAM" id="MobiDB-lite"/>
    </source>
</evidence>
<dbReference type="EMBL" id="FN653825">
    <property type="protein sequence ID" value="CBY16044.1"/>
    <property type="molecule type" value="Genomic_DNA"/>
</dbReference>
<dbReference type="Proteomes" id="UP000001307">
    <property type="component" value="Unassembled WGS sequence"/>
</dbReference>
<dbReference type="AlphaFoldDB" id="E4Y2F0"/>
<protein>
    <submittedName>
        <fullName evidence="2">Uncharacterized protein</fullName>
    </submittedName>
</protein>
<gene>
    <name evidence="2" type="ORF">GSOID_T00016344001</name>
</gene>